<keyword evidence="6 12" id="KW-0547">Nucleotide-binding</keyword>
<dbReference type="PANTHER" id="PTHR46204">
    <property type="entry name" value="CHITIN ELICITOR RECEPTOR KINASE 1-RELATED"/>
    <property type="match status" value="1"/>
</dbReference>
<keyword evidence="9 13" id="KW-1133">Transmembrane helix</keyword>
<dbReference type="GO" id="GO:0019199">
    <property type="term" value="F:transmembrane receptor protein kinase activity"/>
    <property type="evidence" value="ECO:0007669"/>
    <property type="project" value="InterPro"/>
</dbReference>
<evidence type="ECO:0000259" key="14">
    <source>
        <dbReference type="PROSITE" id="PS50011"/>
    </source>
</evidence>
<dbReference type="CDD" id="cd14066">
    <property type="entry name" value="STKc_IRAK"/>
    <property type="match status" value="1"/>
</dbReference>
<organism evidence="15 16">
    <name type="scientific">Punica granatum</name>
    <name type="common">Pomegranate</name>
    <dbReference type="NCBI Taxonomy" id="22663"/>
    <lineage>
        <taxon>Eukaryota</taxon>
        <taxon>Viridiplantae</taxon>
        <taxon>Streptophyta</taxon>
        <taxon>Embryophyta</taxon>
        <taxon>Tracheophyta</taxon>
        <taxon>Spermatophyta</taxon>
        <taxon>Magnoliopsida</taxon>
        <taxon>eudicotyledons</taxon>
        <taxon>Gunneridae</taxon>
        <taxon>Pentapetalae</taxon>
        <taxon>rosids</taxon>
        <taxon>malvids</taxon>
        <taxon>Myrtales</taxon>
        <taxon>Lythraceae</taxon>
        <taxon>Punica</taxon>
    </lineage>
</organism>
<evidence type="ECO:0000256" key="12">
    <source>
        <dbReference type="PROSITE-ProRule" id="PRU10141"/>
    </source>
</evidence>
<evidence type="ECO:0000256" key="2">
    <source>
        <dbReference type="ARBA" id="ARBA00022475"/>
    </source>
</evidence>
<evidence type="ECO:0000256" key="10">
    <source>
        <dbReference type="ARBA" id="ARBA00023136"/>
    </source>
</evidence>
<dbReference type="GeneID" id="116210358"/>
<feature type="domain" description="Protein kinase" evidence="14">
    <location>
        <begin position="369"/>
        <end position="650"/>
    </location>
</feature>
<keyword evidence="3" id="KW-0808">Transferase</keyword>
<evidence type="ECO:0000256" key="13">
    <source>
        <dbReference type="SAM" id="Phobius"/>
    </source>
</evidence>
<dbReference type="Gene3D" id="1.10.510.10">
    <property type="entry name" value="Transferase(Phosphotransferase) domain 1"/>
    <property type="match status" value="1"/>
</dbReference>
<dbReference type="FunFam" id="3.30.200.20:FF:000526">
    <property type="entry name" value="Kinase family protein"/>
    <property type="match status" value="1"/>
</dbReference>
<accession>A0A6P8DRR0</accession>
<evidence type="ECO:0000313" key="16">
    <source>
        <dbReference type="RefSeq" id="XP_031400087.1"/>
    </source>
</evidence>
<sequence>MLPISLLDKKMRAVFHAINNDHATKYAMTNKASPSSSSPPKLLPFSCSSPSAGMAFRIPQSSLSLLLALLASFLAQVSNSEASPANTTDMYAFCSDKIQSCNASLYYSSNGLSTDEIASLYSVKLSQISNFTHQNKQDYLIQVPCSCQTVDGIKGYFYNTSYTILDGDTFYNVSSKKYNGQAYEEGDEQKIFNVNAVVTIYLMCGCIKNDDQEVVTYTVQPSDTLLTIASMLSSVMSNIQSLSRILNFNEDQNFILPGWVLFVPMELKGLPPPKKGKRNTHKWVIITAILSTVTFLSILTLIIIVKLRRSHQDSEEDPKIRSRSMTANKAASFQTQHLKKDGMDDLSAFGSERPIVFTLEEIEDATSDFAESKKIGEGGYGSVYFGVLVGGQEVAVKKMRSSKSKEFLAELKVLVKIHHINVVELLGYASGEDHLYLVYEYVQNGSLNDHLHDPLLKGHQPLSWTARTQIALDAAKGIEYIHDHTKARYVHRDIKTSNILLDEGLRAKVADFGLAKLVGRTNEEDLIATRLVGTPGYLPPESVKELQVTPKTDVFAFGVVLAELITGQRALTRDNNEPPKLKSLITVVNKIFREEDPESALEAVVDGNLRGSYPMEDVCKMAEIAEWCLSEDPANRPEMREVVQTISQIMTSSVEWEASLGGNSQVFSGLLGR</sequence>
<keyword evidence="2" id="KW-1003">Cell membrane</keyword>
<dbReference type="FunFam" id="1.10.510.10:FF:000468">
    <property type="entry name" value="PTI1-like tyrosine-protein kinase 3"/>
    <property type="match status" value="1"/>
</dbReference>
<gene>
    <name evidence="16" type="primary">LOC116210358</name>
</gene>
<feature type="binding site" evidence="12">
    <location>
        <position position="398"/>
    </location>
    <ligand>
        <name>ATP</name>
        <dbReference type="ChEBI" id="CHEBI:30616"/>
    </ligand>
</feature>
<evidence type="ECO:0000256" key="8">
    <source>
        <dbReference type="ARBA" id="ARBA00022840"/>
    </source>
</evidence>
<dbReference type="SUPFAM" id="SSF54106">
    <property type="entry name" value="LysM domain"/>
    <property type="match status" value="1"/>
</dbReference>
<evidence type="ECO:0000256" key="5">
    <source>
        <dbReference type="ARBA" id="ARBA00022729"/>
    </source>
</evidence>
<keyword evidence="4 13" id="KW-0812">Transmembrane</keyword>
<dbReference type="InterPro" id="IPR036779">
    <property type="entry name" value="LysM_dom_sf"/>
</dbReference>
<protein>
    <submittedName>
        <fullName evidence="16">LysM domain receptor-like kinase 3</fullName>
    </submittedName>
</protein>
<reference evidence="16" key="2">
    <citation type="submission" date="2025-08" db="UniProtKB">
        <authorList>
            <consortium name="RefSeq"/>
        </authorList>
    </citation>
    <scope>IDENTIFICATION</scope>
    <source>
        <tissue evidence="16">Leaf</tissue>
    </source>
</reference>
<keyword evidence="10 13" id="KW-0472">Membrane</keyword>
<dbReference type="PANTHER" id="PTHR46204:SF8">
    <property type="entry name" value="PROTEIN KINASE DOMAIN-CONTAINING PROTEIN"/>
    <property type="match status" value="1"/>
</dbReference>
<feature type="transmembrane region" description="Helical" evidence="13">
    <location>
        <begin position="283"/>
        <end position="305"/>
    </location>
</feature>
<dbReference type="PROSITE" id="PS00107">
    <property type="entry name" value="PROTEIN_KINASE_ATP"/>
    <property type="match status" value="1"/>
</dbReference>
<dbReference type="PROSITE" id="PS50011">
    <property type="entry name" value="PROTEIN_KINASE_DOM"/>
    <property type="match status" value="1"/>
</dbReference>
<dbReference type="InterPro" id="IPR044812">
    <property type="entry name" value="CERK1/LYK3-like"/>
</dbReference>
<dbReference type="Gene3D" id="3.30.200.20">
    <property type="entry name" value="Phosphorylase Kinase, domain 1"/>
    <property type="match status" value="1"/>
</dbReference>
<evidence type="ECO:0000256" key="11">
    <source>
        <dbReference type="ARBA" id="ARBA00023157"/>
    </source>
</evidence>
<evidence type="ECO:0000256" key="1">
    <source>
        <dbReference type="ARBA" id="ARBA00004162"/>
    </source>
</evidence>
<comment type="subcellular location">
    <subcellularLocation>
        <location evidence="1">Cell membrane</location>
        <topology evidence="1">Single-pass membrane protein</topology>
    </subcellularLocation>
</comment>
<dbReference type="SMART" id="SM00220">
    <property type="entry name" value="S_TKc"/>
    <property type="match status" value="1"/>
</dbReference>
<evidence type="ECO:0000313" key="15">
    <source>
        <dbReference type="Proteomes" id="UP000515151"/>
    </source>
</evidence>
<dbReference type="InterPro" id="IPR008271">
    <property type="entry name" value="Ser/Thr_kinase_AS"/>
</dbReference>
<dbReference type="GO" id="GO:0005524">
    <property type="term" value="F:ATP binding"/>
    <property type="evidence" value="ECO:0007669"/>
    <property type="project" value="UniProtKB-UniRule"/>
</dbReference>
<dbReference type="RefSeq" id="XP_031400087.1">
    <property type="nucleotide sequence ID" value="XM_031544227.1"/>
</dbReference>
<keyword evidence="5" id="KW-0732">Signal</keyword>
<evidence type="ECO:0000256" key="6">
    <source>
        <dbReference type="ARBA" id="ARBA00022741"/>
    </source>
</evidence>
<dbReference type="AlphaFoldDB" id="A0A6P8DRR0"/>
<keyword evidence="8 12" id="KW-0067">ATP-binding</keyword>
<dbReference type="InterPro" id="IPR011009">
    <property type="entry name" value="Kinase-like_dom_sf"/>
</dbReference>
<dbReference type="Proteomes" id="UP000515151">
    <property type="component" value="Chromosome 6"/>
</dbReference>
<dbReference type="Gene3D" id="3.10.350.10">
    <property type="entry name" value="LysM domain"/>
    <property type="match status" value="1"/>
</dbReference>
<keyword evidence="11" id="KW-1015">Disulfide bond</keyword>
<name>A0A6P8DRR0_PUNGR</name>
<proteinExistence type="predicted"/>
<dbReference type="OrthoDB" id="4062651at2759"/>
<dbReference type="Pfam" id="PF00069">
    <property type="entry name" value="Pkinase"/>
    <property type="match status" value="1"/>
</dbReference>
<dbReference type="SUPFAM" id="SSF56112">
    <property type="entry name" value="Protein kinase-like (PK-like)"/>
    <property type="match status" value="1"/>
</dbReference>
<dbReference type="GO" id="GO:0005886">
    <property type="term" value="C:plasma membrane"/>
    <property type="evidence" value="ECO:0007669"/>
    <property type="project" value="UniProtKB-SubCell"/>
</dbReference>
<dbReference type="InterPro" id="IPR017441">
    <property type="entry name" value="Protein_kinase_ATP_BS"/>
</dbReference>
<evidence type="ECO:0000256" key="7">
    <source>
        <dbReference type="ARBA" id="ARBA00022777"/>
    </source>
</evidence>
<evidence type="ECO:0000256" key="9">
    <source>
        <dbReference type="ARBA" id="ARBA00022989"/>
    </source>
</evidence>
<dbReference type="InterPro" id="IPR000719">
    <property type="entry name" value="Prot_kinase_dom"/>
</dbReference>
<keyword evidence="7" id="KW-0418">Kinase</keyword>
<keyword evidence="15" id="KW-1185">Reference proteome</keyword>
<reference evidence="15" key="1">
    <citation type="journal article" date="2020" name="Plant Biotechnol. J.">
        <title>The pomegranate (Punica granatum L.) draft genome dissects genetic divergence between soft- and hard-seeded cultivars.</title>
        <authorList>
            <person name="Luo X."/>
            <person name="Li H."/>
            <person name="Wu Z."/>
            <person name="Yao W."/>
            <person name="Zhao P."/>
            <person name="Cao D."/>
            <person name="Yu H."/>
            <person name="Li K."/>
            <person name="Poudel K."/>
            <person name="Zhao D."/>
            <person name="Zhang F."/>
            <person name="Xia X."/>
            <person name="Chen L."/>
            <person name="Wang Q."/>
            <person name="Jing D."/>
            <person name="Cao S."/>
        </authorList>
    </citation>
    <scope>NUCLEOTIDE SEQUENCE [LARGE SCALE GENOMIC DNA]</scope>
    <source>
        <strain evidence="15">cv. Tunisia</strain>
    </source>
</reference>
<evidence type="ECO:0000256" key="4">
    <source>
        <dbReference type="ARBA" id="ARBA00022692"/>
    </source>
</evidence>
<dbReference type="GO" id="GO:0045087">
    <property type="term" value="P:innate immune response"/>
    <property type="evidence" value="ECO:0007669"/>
    <property type="project" value="InterPro"/>
</dbReference>
<evidence type="ECO:0000256" key="3">
    <source>
        <dbReference type="ARBA" id="ARBA00022679"/>
    </source>
</evidence>
<dbReference type="PROSITE" id="PS00108">
    <property type="entry name" value="PROTEIN_KINASE_ST"/>
    <property type="match status" value="1"/>
</dbReference>